<dbReference type="NCBIfam" id="TIGR01128">
    <property type="entry name" value="holA"/>
    <property type="match status" value="1"/>
</dbReference>
<keyword evidence="3" id="KW-0808">Transferase</keyword>
<dbReference type="Gene3D" id="3.40.50.300">
    <property type="entry name" value="P-loop containing nucleotide triphosphate hydrolases"/>
    <property type="match status" value="1"/>
</dbReference>
<dbReference type="Pfam" id="PF14840">
    <property type="entry name" value="DNA_pol3_delt_C"/>
    <property type="match status" value="1"/>
</dbReference>
<evidence type="ECO:0000256" key="8">
    <source>
        <dbReference type="ARBA" id="ARBA00049244"/>
    </source>
</evidence>
<evidence type="ECO:0000256" key="1">
    <source>
        <dbReference type="ARBA" id="ARBA00012417"/>
    </source>
</evidence>
<evidence type="ECO:0000256" key="4">
    <source>
        <dbReference type="ARBA" id="ARBA00022695"/>
    </source>
</evidence>
<comment type="caution">
    <text evidence="12">The sequence shown here is derived from an EMBL/GenBank/DDBJ whole genome shotgun (WGS) entry which is preliminary data.</text>
</comment>
<reference evidence="13" key="1">
    <citation type="journal article" date="2019" name="Int. J. Syst. Evol. Microbiol.">
        <title>The Global Catalogue of Microorganisms (GCM) 10K type strain sequencing project: providing services to taxonomists for standard genome sequencing and annotation.</title>
        <authorList>
            <consortium name="The Broad Institute Genomics Platform"/>
            <consortium name="The Broad Institute Genome Sequencing Center for Infectious Disease"/>
            <person name="Wu L."/>
            <person name="Ma J."/>
        </authorList>
    </citation>
    <scope>NUCLEOTIDE SEQUENCE [LARGE SCALE GENOMIC DNA]</scope>
    <source>
        <strain evidence="13">NBRC 100033</strain>
    </source>
</reference>
<evidence type="ECO:0000259" key="10">
    <source>
        <dbReference type="Pfam" id="PF06144"/>
    </source>
</evidence>
<keyword evidence="6" id="KW-0239">DNA-directed DNA polymerase</keyword>
<organism evidence="12 13">
    <name type="scientific">Marinospirillum insulare</name>
    <dbReference type="NCBI Taxonomy" id="217169"/>
    <lineage>
        <taxon>Bacteria</taxon>
        <taxon>Pseudomonadati</taxon>
        <taxon>Pseudomonadota</taxon>
        <taxon>Gammaproteobacteria</taxon>
        <taxon>Oceanospirillales</taxon>
        <taxon>Oceanospirillaceae</taxon>
        <taxon>Marinospirillum</taxon>
    </lineage>
</organism>
<dbReference type="SUPFAM" id="SSF52540">
    <property type="entry name" value="P-loop containing nucleoside triphosphate hydrolases"/>
    <property type="match status" value="1"/>
</dbReference>
<dbReference type="EMBL" id="BSOR01000001">
    <property type="protein sequence ID" value="GLR62606.1"/>
    <property type="molecule type" value="Genomic_DNA"/>
</dbReference>
<evidence type="ECO:0000313" key="12">
    <source>
        <dbReference type="EMBL" id="GLR62606.1"/>
    </source>
</evidence>
<dbReference type="RefSeq" id="WP_027850047.1">
    <property type="nucleotide sequence ID" value="NZ_BSOR01000001.1"/>
</dbReference>
<keyword evidence="4" id="KW-0548">Nucleotidyltransferase</keyword>
<name>A0ABQ5ZT32_9GAMM</name>
<dbReference type="SUPFAM" id="SSF48019">
    <property type="entry name" value="post-AAA+ oligomerization domain-like"/>
    <property type="match status" value="1"/>
</dbReference>
<dbReference type="Gene3D" id="1.20.272.10">
    <property type="match status" value="1"/>
</dbReference>
<dbReference type="CDD" id="cd18138">
    <property type="entry name" value="HLD_clamp_pol_III_delta"/>
    <property type="match status" value="1"/>
</dbReference>
<dbReference type="Proteomes" id="UP001156682">
    <property type="component" value="Unassembled WGS sequence"/>
</dbReference>
<dbReference type="InterPro" id="IPR010372">
    <property type="entry name" value="DNA_pol3_delta_N"/>
</dbReference>
<evidence type="ECO:0000256" key="3">
    <source>
        <dbReference type="ARBA" id="ARBA00022679"/>
    </source>
</evidence>
<evidence type="ECO:0000259" key="11">
    <source>
        <dbReference type="Pfam" id="PF14840"/>
    </source>
</evidence>
<dbReference type="InterPro" id="IPR027417">
    <property type="entry name" value="P-loop_NTPase"/>
</dbReference>
<gene>
    <name evidence="12" type="primary">holA</name>
    <name evidence="12" type="ORF">GCM10007878_00410</name>
</gene>
<protein>
    <recommendedName>
        <fullName evidence="2 9">DNA polymerase III subunit delta</fullName>
        <ecNumber evidence="1 9">2.7.7.7</ecNumber>
    </recommendedName>
</protein>
<comment type="similarity">
    <text evidence="7">Belongs to the DNA polymerase HolA subunit family.</text>
</comment>
<dbReference type="InterPro" id="IPR032780">
    <property type="entry name" value="DNA_pol3_delt_C"/>
</dbReference>
<proteinExistence type="inferred from homology"/>
<dbReference type="Gene3D" id="1.10.8.60">
    <property type="match status" value="1"/>
</dbReference>
<sequence length="342" mass="37551">MKIAVNKLSSSLNKQLPKIIWLTGDEPLQMQEAADLIRSKVKQQGITEREVYDVGAQFAWHSLLEATASLSLFGDSKLIEVRLGASKPGKPGGEVIRTLCQQLANSPDIFLFTSNKLDAAQTKSAWFKAVDQAGLIVQIWPISANQLPQWISQRCQTSGLTLEPAAATLLAEKVEGNLLAAAQEIEKLSLFVNKGEVLNAEKLLSLIEDASRYSLFDLADACLEGKGNRAVRILRGLQAEGTEAPLLLWALTREIRQAFHLAYKLNDGLPFDTLCQQLRIWDTRKPLYAKASKRLTPLQAQQLLQLANQCDQAIKGSGEPLNDLLLQLVVQFSGQAPALISS</sequence>
<feature type="domain" description="DNA polymerase III subunit delta C-terminal" evidence="11">
    <location>
        <begin position="216"/>
        <end position="315"/>
    </location>
</feature>
<comment type="catalytic activity">
    <reaction evidence="8">
        <text>DNA(n) + a 2'-deoxyribonucleoside 5'-triphosphate = DNA(n+1) + diphosphate</text>
        <dbReference type="Rhea" id="RHEA:22508"/>
        <dbReference type="Rhea" id="RHEA-COMP:17339"/>
        <dbReference type="Rhea" id="RHEA-COMP:17340"/>
        <dbReference type="ChEBI" id="CHEBI:33019"/>
        <dbReference type="ChEBI" id="CHEBI:61560"/>
        <dbReference type="ChEBI" id="CHEBI:173112"/>
        <dbReference type="EC" id="2.7.7.7"/>
    </reaction>
</comment>
<dbReference type="PANTHER" id="PTHR34388:SF1">
    <property type="entry name" value="DNA POLYMERASE III SUBUNIT DELTA"/>
    <property type="match status" value="1"/>
</dbReference>
<feature type="domain" description="DNA polymerase III delta N-terminal" evidence="10">
    <location>
        <begin position="22"/>
        <end position="137"/>
    </location>
</feature>
<keyword evidence="5" id="KW-0235">DNA replication</keyword>
<evidence type="ECO:0000256" key="5">
    <source>
        <dbReference type="ARBA" id="ARBA00022705"/>
    </source>
</evidence>
<dbReference type="Pfam" id="PF06144">
    <property type="entry name" value="DNA_pol3_delta"/>
    <property type="match status" value="1"/>
</dbReference>
<dbReference type="PANTHER" id="PTHR34388">
    <property type="entry name" value="DNA POLYMERASE III SUBUNIT DELTA"/>
    <property type="match status" value="1"/>
</dbReference>
<evidence type="ECO:0000256" key="6">
    <source>
        <dbReference type="ARBA" id="ARBA00022932"/>
    </source>
</evidence>
<evidence type="ECO:0000256" key="7">
    <source>
        <dbReference type="ARBA" id="ARBA00034754"/>
    </source>
</evidence>
<dbReference type="InterPro" id="IPR008921">
    <property type="entry name" value="DNA_pol3_clamp-load_cplx_C"/>
</dbReference>
<accession>A0ABQ5ZT32</accession>
<dbReference type="InterPro" id="IPR005790">
    <property type="entry name" value="DNA_polIII_delta"/>
</dbReference>
<evidence type="ECO:0000313" key="13">
    <source>
        <dbReference type="Proteomes" id="UP001156682"/>
    </source>
</evidence>
<evidence type="ECO:0000256" key="2">
    <source>
        <dbReference type="ARBA" id="ARBA00017703"/>
    </source>
</evidence>
<dbReference type="EC" id="2.7.7.7" evidence="1 9"/>
<evidence type="ECO:0000256" key="9">
    <source>
        <dbReference type="NCBIfam" id="TIGR01128"/>
    </source>
</evidence>
<keyword evidence="13" id="KW-1185">Reference proteome</keyword>